<comment type="function">
    <text evidence="8">Involved in mRNA degradation. Catalyzes the phosphorolysis of single-stranded polyribonucleotides processively in the 3'- to 5'-direction.</text>
</comment>
<dbReference type="GO" id="GO:0005829">
    <property type="term" value="C:cytosol"/>
    <property type="evidence" value="ECO:0007669"/>
    <property type="project" value="TreeGrafter"/>
</dbReference>
<keyword evidence="4 8" id="KW-0548">Nucleotidyltransferase</keyword>
<dbReference type="EC" id="2.7.7.8" evidence="8"/>
<dbReference type="InterPro" id="IPR015848">
    <property type="entry name" value="PNPase_PH_RNA-bd_bac/org-type"/>
</dbReference>
<dbReference type="CDD" id="cd11364">
    <property type="entry name" value="RNase_PH_PNPase_2"/>
    <property type="match status" value="1"/>
</dbReference>
<dbReference type="NCBIfam" id="TIGR03591">
    <property type="entry name" value="polynuc_phos"/>
    <property type="match status" value="1"/>
</dbReference>
<dbReference type="InterPro" id="IPR020568">
    <property type="entry name" value="Ribosomal_Su5_D2-typ_SF"/>
</dbReference>
<evidence type="ECO:0000313" key="11">
    <source>
        <dbReference type="Proteomes" id="UP000525652"/>
    </source>
</evidence>
<evidence type="ECO:0000256" key="8">
    <source>
        <dbReference type="HAMAP-Rule" id="MF_01595"/>
    </source>
</evidence>
<dbReference type="Pfam" id="PF00575">
    <property type="entry name" value="S1"/>
    <property type="match status" value="1"/>
</dbReference>
<dbReference type="SUPFAM" id="SSF46915">
    <property type="entry name" value="Polynucleotide phosphorylase/guanosine pentaphosphate synthase (PNPase/GPSI), domain 3"/>
    <property type="match status" value="1"/>
</dbReference>
<evidence type="ECO:0000256" key="6">
    <source>
        <dbReference type="ARBA" id="ARBA00022842"/>
    </source>
</evidence>
<comment type="subcellular location">
    <subcellularLocation>
        <location evidence="8">Cytoplasm</location>
    </subcellularLocation>
</comment>
<dbReference type="FunFam" id="3.30.230.70:FF:000002">
    <property type="entry name" value="Polyribonucleotide nucleotidyltransferase"/>
    <property type="match status" value="1"/>
</dbReference>
<accession>A0A7X1E363</accession>
<evidence type="ECO:0000313" key="10">
    <source>
        <dbReference type="EMBL" id="MBC2600756.1"/>
    </source>
</evidence>
<dbReference type="InterPro" id="IPR036612">
    <property type="entry name" value="KH_dom_type_1_sf"/>
</dbReference>
<keyword evidence="11" id="KW-1185">Reference proteome</keyword>
<dbReference type="InterPro" id="IPR015847">
    <property type="entry name" value="ExoRNase_PH_dom2"/>
</dbReference>
<dbReference type="InterPro" id="IPR036345">
    <property type="entry name" value="ExoRNase_PH_dom2_sf"/>
</dbReference>
<dbReference type="Pfam" id="PF00013">
    <property type="entry name" value="KH_1"/>
    <property type="match status" value="1"/>
</dbReference>
<dbReference type="InterPro" id="IPR004087">
    <property type="entry name" value="KH_dom"/>
</dbReference>
<feature type="binding site" evidence="8">
    <location>
        <position position="493"/>
    </location>
    <ligand>
        <name>Mg(2+)</name>
        <dbReference type="ChEBI" id="CHEBI:18420"/>
    </ligand>
</feature>
<dbReference type="GO" id="GO:0006396">
    <property type="term" value="P:RNA processing"/>
    <property type="evidence" value="ECO:0007669"/>
    <property type="project" value="InterPro"/>
</dbReference>
<dbReference type="GO" id="GO:0004654">
    <property type="term" value="F:polyribonucleotide nucleotidyltransferase activity"/>
    <property type="evidence" value="ECO:0007669"/>
    <property type="project" value="UniProtKB-UniRule"/>
</dbReference>
<comment type="catalytic activity">
    <reaction evidence="8">
        <text>RNA(n+1) + phosphate = RNA(n) + a ribonucleoside 5'-diphosphate</text>
        <dbReference type="Rhea" id="RHEA:22096"/>
        <dbReference type="Rhea" id="RHEA-COMP:14527"/>
        <dbReference type="Rhea" id="RHEA-COMP:17342"/>
        <dbReference type="ChEBI" id="CHEBI:43474"/>
        <dbReference type="ChEBI" id="CHEBI:57930"/>
        <dbReference type="ChEBI" id="CHEBI:140395"/>
        <dbReference type="EC" id="2.7.7.8"/>
    </reaction>
</comment>
<evidence type="ECO:0000256" key="1">
    <source>
        <dbReference type="ARBA" id="ARBA00007404"/>
    </source>
</evidence>
<keyword evidence="3 8" id="KW-0808">Transferase</keyword>
<dbReference type="NCBIfam" id="NF008805">
    <property type="entry name" value="PRK11824.1"/>
    <property type="match status" value="1"/>
</dbReference>
<dbReference type="EMBL" id="JACHVA010000035">
    <property type="protein sequence ID" value="MBC2600756.1"/>
    <property type="molecule type" value="Genomic_DNA"/>
</dbReference>
<organism evidence="10 11">
    <name type="scientific">Puniceicoccus vermicola</name>
    <dbReference type="NCBI Taxonomy" id="388746"/>
    <lineage>
        <taxon>Bacteria</taxon>
        <taxon>Pseudomonadati</taxon>
        <taxon>Verrucomicrobiota</taxon>
        <taxon>Opitutia</taxon>
        <taxon>Puniceicoccales</taxon>
        <taxon>Puniceicoccaceae</taxon>
        <taxon>Puniceicoccus</taxon>
    </lineage>
</organism>
<dbReference type="RefSeq" id="WP_185691496.1">
    <property type="nucleotide sequence ID" value="NZ_JACHVA010000035.1"/>
</dbReference>
<dbReference type="InterPro" id="IPR036456">
    <property type="entry name" value="PNPase_PH_RNA-bd_sf"/>
</dbReference>
<keyword evidence="2 8" id="KW-0963">Cytoplasm</keyword>
<dbReference type="PANTHER" id="PTHR11252">
    <property type="entry name" value="POLYRIBONUCLEOTIDE NUCLEOTIDYLTRANSFERASE"/>
    <property type="match status" value="1"/>
</dbReference>
<dbReference type="InterPro" id="IPR003029">
    <property type="entry name" value="S1_domain"/>
</dbReference>
<dbReference type="CDD" id="cd11363">
    <property type="entry name" value="RNase_PH_PNPase_1"/>
    <property type="match status" value="1"/>
</dbReference>
<dbReference type="HAMAP" id="MF_01595">
    <property type="entry name" value="PNPase"/>
    <property type="match status" value="1"/>
</dbReference>
<dbReference type="SUPFAM" id="SSF54211">
    <property type="entry name" value="Ribosomal protein S5 domain 2-like"/>
    <property type="match status" value="2"/>
</dbReference>
<dbReference type="SUPFAM" id="SSF50249">
    <property type="entry name" value="Nucleic acid-binding proteins"/>
    <property type="match status" value="1"/>
</dbReference>
<dbReference type="FunFam" id="3.30.1370.10:FF:000001">
    <property type="entry name" value="Polyribonucleotide nucleotidyltransferase"/>
    <property type="match status" value="1"/>
</dbReference>
<dbReference type="GO" id="GO:0000175">
    <property type="term" value="F:3'-5'-RNA exonuclease activity"/>
    <property type="evidence" value="ECO:0007669"/>
    <property type="project" value="TreeGrafter"/>
</dbReference>
<proteinExistence type="inferred from homology"/>
<dbReference type="Gene3D" id="3.30.230.70">
    <property type="entry name" value="GHMP Kinase, N-terminal domain"/>
    <property type="match status" value="2"/>
</dbReference>
<evidence type="ECO:0000256" key="2">
    <source>
        <dbReference type="ARBA" id="ARBA00022490"/>
    </source>
</evidence>
<keyword evidence="6 8" id="KW-0460">Magnesium</keyword>
<sequence>MEQKHTVRVEELGLEIGTGSLANLASGAVTISLGETTLFASACAAKTLRPGQDFFPLTVDYREKFAAAGRFPGGYFKREARPTEKEILTSRLCDRPLRPLFPKGFMNEVQVIGMALSIDGIHEPDILMVNAASAALIVSDIPWNGPVGCVRVGEIDGEFVVNPTQEQMFDSTLDLIYVGNEKEMMMIEGSADFISKERFQEALAYGQEKIQPIIAAQKELAAKVAKAKSEFELYIAKPEILALCRELAGDKLEEAIFIDDKQSRGAAVDKIKAEVAEAVKAKVGEEEFDEDQISLSFEVLQEEVYRSNILEKGKRADGRGPGDLREISAQTGVLPKVHGTAIFNRGETQALVYTTLGTSKDSQDLDALTGGANAKSFYLHYNFPPYSVGETGRFGFTGRREIGHGNLAERSLLPIIPSEDDFPYAIRIVSEIMGSNGSTSMASICGGCLSMMDAGVPVSAMVAGISAGLVTEMNDEGEITKYKVLTDIIGAEDHFGDMDFKIAGSRDGITGFQLDLKIQGIPFDIAHEAIEAATEARLKIIDKMAEALPEPRTEINPNAPRIHSMKIDPDKIGALIGPGGKNIRRIQELTGAEIDINEDNSGRLLVFARGADTLQRAIEEIDLCTAEIEVGRIYKGIVRGVKDFGAFVECLPGKEGLCHISELADFRVKKTEDVCKLGDELVVKCIGIDDKGRVKLSRKAAMAEEAEPETADAEA</sequence>
<keyword evidence="5 8" id="KW-0479">Metal-binding</keyword>
<dbReference type="GO" id="GO:0006402">
    <property type="term" value="P:mRNA catabolic process"/>
    <property type="evidence" value="ECO:0007669"/>
    <property type="project" value="UniProtKB-UniRule"/>
</dbReference>
<dbReference type="SUPFAM" id="SSF54791">
    <property type="entry name" value="Eukaryotic type KH-domain (KH-domain type I)"/>
    <property type="match status" value="1"/>
</dbReference>
<dbReference type="SMART" id="SM00316">
    <property type="entry name" value="S1"/>
    <property type="match status" value="1"/>
</dbReference>
<dbReference type="InterPro" id="IPR027408">
    <property type="entry name" value="PNPase/RNase_PH_dom_sf"/>
</dbReference>
<dbReference type="GO" id="GO:0003723">
    <property type="term" value="F:RNA binding"/>
    <property type="evidence" value="ECO:0007669"/>
    <property type="project" value="UniProtKB-UniRule"/>
</dbReference>
<dbReference type="InterPro" id="IPR012340">
    <property type="entry name" value="NA-bd_OB-fold"/>
</dbReference>
<dbReference type="AlphaFoldDB" id="A0A7X1E363"/>
<dbReference type="PROSITE" id="PS50126">
    <property type="entry name" value="S1"/>
    <property type="match status" value="1"/>
</dbReference>
<comment type="similarity">
    <text evidence="1 8">Belongs to the polyribonucleotide nucleotidyltransferase family.</text>
</comment>
<dbReference type="InterPro" id="IPR001247">
    <property type="entry name" value="ExoRNase_PH_dom1"/>
</dbReference>
<protein>
    <recommendedName>
        <fullName evidence="8">Polyribonucleotide nucleotidyltransferase</fullName>
        <ecNumber evidence="8">2.7.7.8</ecNumber>
    </recommendedName>
    <alternativeName>
        <fullName evidence="8">Polynucleotide phosphorylase</fullName>
        <shortName evidence="8">PNPase</shortName>
    </alternativeName>
</protein>
<dbReference type="FunFam" id="3.30.230.70:FF:000001">
    <property type="entry name" value="Polyribonucleotide nucleotidyltransferase"/>
    <property type="match status" value="1"/>
</dbReference>
<dbReference type="PIRSF" id="PIRSF005499">
    <property type="entry name" value="PNPase"/>
    <property type="match status" value="1"/>
</dbReference>
<dbReference type="GO" id="GO:0000287">
    <property type="term" value="F:magnesium ion binding"/>
    <property type="evidence" value="ECO:0007669"/>
    <property type="project" value="UniProtKB-UniRule"/>
</dbReference>
<feature type="binding site" evidence="8">
    <location>
        <position position="499"/>
    </location>
    <ligand>
        <name>Mg(2+)</name>
        <dbReference type="ChEBI" id="CHEBI:18420"/>
    </ligand>
</feature>
<keyword evidence="7 8" id="KW-0694">RNA-binding</keyword>
<evidence type="ECO:0000256" key="3">
    <source>
        <dbReference type="ARBA" id="ARBA00022679"/>
    </source>
</evidence>
<dbReference type="InterPro" id="IPR004088">
    <property type="entry name" value="KH_dom_type_1"/>
</dbReference>
<dbReference type="CDD" id="cd04472">
    <property type="entry name" value="S1_PNPase"/>
    <property type="match status" value="1"/>
</dbReference>
<dbReference type="Gene3D" id="3.30.1370.10">
    <property type="entry name" value="K Homology domain, type 1"/>
    <property type="match status" value="1"/>
</dbReference>
<dbReference type="SUPFAM" id="SSF55666">
    <property type="entry name" value="Ribonuclease PH domain 2-like"/>
    <property type="match status" value="2"/>
</dbReference>
<feature type="domain" description="S1 motif" evidence="9">
    <location>
        <begin position="631"/>
        <end position="699"/>
    </location>
</feature>
<dbReference type="Proteomes" id="UP000525652">
    <property type="component" value="Unassembled WGS sequence"/>
</dbReference>
<gene>
    <name evidence="8 10" type="primary">pnp</name>
    <name evidence="10" type="ORF">H5P30_03055</name>
</gene>
<dbReference type="Pfam" id="PF03726">
    <property type="entry name" value="PNPase"/>
    <property type="match status" value="1"/>
</dbReference>
<name>A0A7X1E363_9BACT</name>
<dbReference type="Pfam" id="PF01138">
    <property type="entry name" value="RNase_PH"/>
    <property type="match status" value="2"/>
</dbReference>
<comment type="cofactor">
    <cofactor evidence="8">
        <name>Mg(2+)</name>
        <dbReference type="ChEBI" id="CHEBI:18420"/>
    </cofactor>
</comment>
<reference evidence="10 11" key="1">
    <citation type="submission" date="2020-07" db="EMBL/GenBank/DDBJ databases">
        <authorList>
            <person name="Feng X."/>
        </authorList>
    </citation>
    <scope>NUCLEOTIDE SEQUENCE [LARGE SCALE GENOMIC DNA]</scope>
    <source>
        <strain evidence="10 11">JCM14086</strain>
    </source>
</reference>
<dbReference type="Gene3D" id="2.40.50.140">
    <property type="entry name" value="Nucleic acid-binding proteins"/>
    <property type="match status" value="1"/>
</dbReference>
<dbReference type="Pfam" id="PF03725">
    <property type="entry name" value="RNase_PH_C"/>
    <property type="match status" value="1"/>
</dbReference>
<dbReference type="InterPro" id="IPR012162">
    <property type="entry name" value="PNPase"/>
</dbReference>
<dbReference type="PROSITE" id="PS50084">
    <property type="entry name" value="KH_TYPE_1"/>
    <property type="match status" value="1"/>
</dbReference>
<evidence type="ECO:0000256" key="5">
    <source>
        <dbReference type="ARBA" id="ARBA00022723"/>
    </source>
</evidence>
<evidence type="ECO:0000256" key="7">
    <source>
        <dbReference type="ARBA" id="ARBA00022884"/>
    </source>
</evidence>
<dbReference type="FunFam" id="2.40.50.140:FF:000189">
    <property type="entry name" value="Polyribonucleotide nucleotidyltransferase, putative"/>
    <property type="match status" value="1"/>
</dbReference>
<evidence type="ECO:0000259" key="9">
    <source>
        <dbReference type="PROSITE" id="PS50126"/>
    </source>
</evidence>
<dbReference type="SMART" id="SM00322">
    <property type="entry name" value="KH"/>
    <property type="match status" value="1"/>
</dbReference>
<evidence type="ECO:0000256" key="4">
    <source>
        <dbReference type="ARBA" id="ARBA00022695"/>
    </source>
</evidence>
<dbReference type="PANTHER" id="PTHR11252:SF0">
    <property type="entry name" value="POLYRIBONUCLEOTIDE NUCLEOTIDYLTRANSFERASE 1, MITOCHONDRIAL"/>
    <property type="match status" value="1"/>
</dbReference>
<comment type="caution">
    <text evidence="10">The sequence shown here is derived from an EMBL/GenBank/DDBJ whole genome shotgun (WGS) entry which is preliminary data.</text>
</comment>
<dbReference type="CDD" id="cd02393">
    <property type="entry name" value="KH-I_PNPase"/>
    <property type="match status" value="1"/>
</dbReference>